<dbReference type="InterPro" id="IPR001303">
    <property type="entry name" value="Aldolase_II/adducin_N"/>
</dbReference>
<reference evidence="3 4" key="1">
    <citation type="journal article" date="2016" name="Front. Microbiol.">
        <title>Genome and transcriptome sequences reveal the specific parasitism of the nematophagous Purpureocillium lilacinum 36-1.</title>
        <authorList>
            <person name="Xie J."/>
            <person name="Li S."/>
            <person name="Mo C."/>
            <person name="Xiao X."/>
            <person name="Peng D."/>
            <person name="Wang G."/>
            <person name="Xiao Y."/>
        </authorList>
    </citation>
    <scope>NUCLEOTIDE SEQUENCE [LARGE SCALE GENOMIC DNA]</scope>
    <source>
        <strain evidence="3 4">36-1</strain>
    </source>
</reference>
<feature type="region of interest" description="Disordered" evidence="1">
    <location>
        <begin position="424"/>
        <end position="445"/>
    </location>
</feature>
<dbReference type="GO" id="GO:0005856">
    <property type="term" value="C:cytoskeleton"/>
    <property type="evidence" value="ECO:0007669"/>
    <property type="project" value="TreeGrafter"/>
</dbReference>
<protein>
    <recommendedName>
        <fullName evidence="2">Class II aldolase/adducin N-terminal domain-containing protein</fullName>
    </recommendedName>
</protein>
<dbReference type="InterPro" id="IPR051017">
    <property type="entry name" value="Aldolase-II_Adducin_sf"/>
</dbReference>
<dbReference type="NCBIfam" id="NF005484">
    <property type="entry name" value="PRK07090.1"/>
    <property type="match status" value="1"/>
</dbReference>
<dbReference type="SUPFAM" id="SSF53639">
    <property type="entry name" value="AraD/HMP-PK domain-like"/>
    <property type="match status" value="1"/>
</dbReference>
<comment type="caution">
    <text evidence="3">The sequence shown here is derived from an EMBL/GenBank/DDBJ whole genome shotgun (WGS) entry which is preliminary data.</text>
</comment>
<name>A0A2U3DTW0_PURLI</name>
<feature type="region of interest" description="Disordered" evidence="1">
    <location>
        <begin position="1"/>
        <end position="26"/>
    </location>
</feature>
<dbReference type="PANTHER" id="PTHR10672:SF3">
    <property type="entry name" value="PROTEIN HU-LI TAI SHAO"/>
    <property type="match status" value="1"/>
</dbReference>
<evidence type="ECO:0000259" key="2">
    <source>
        <dbReference type="SMART" id="SM01007"/>
    </source>
</evidence>
<dbReference type="EMBL" id="LCWV01000031">
    <property type="protein sequence ID" value="PWI65693.1"/>
    <property type="molecule type" value="Genomic_DNA"/>
</dbReference>
<feature type="compositionally biased region" description="Low complexity" evidence="1">
    <location>
        <begin position="1"/>
        <end position="13"/>
    </location>
</feature>
<accession>A0A2U3DTW0</accession>
<evidence type="ECO:0000256" key="1">
    <source>
        <dbReference type="SAM" id="MobiDB-lite"/>
    </source>
</evidence>
<evidence type="ECO:0000313" key="4">
    <source>
        <dbReference type="Proteomes" id="UP000245956"/>
    </source>
</evidence>
<dbReference type="InterPro" id="IPR036409">
    <property type="entry name" value="Aldolase_II/adducin_N_sf"/>
</dbReference>
<feature type="domain" description="Class II aldolase/adducin N-terminal" evidence="2">
    <location>
        <begin position="51"/>
        <end position="230"/>
    </location>
</feature>
<dbReference type="Gene3D" id="3.40.225.10">
    <property type="entry name" value="Class II aldolase/adducin N-terminal domain"/>
    <property type="match status" value="1"/>
</dbReference>
<dbReference type="Proteomes" id="UP000245956">
    <property type="component" value="Unassembled WGS sequence"/>
</dbReference>
<sequence length="468" mass="50697">MGPAGTTPTAINPAPAPKLNGHPLRPKEYFDKRATQEMEQHLRIPERTLQETLACACRVIASKQEDAGLAGQISARSDRGEGFYWTLRFGLGWDEATPDDFIEVDGDLNTITGTGMPNPATRFHLWVYAARPDVNSIVHVHSPWTQALVAAQQPLVVAQMDMTPFYGDCAFLAKWPGVPIADHEGVIITEALGDKRSILLAHHGMLTAGKSVQDAAYLCVYLERAARIQVRAAAFGPLKEVDGELAAEAGTYLRQDRIVLATFEYWSCKSKIPPTFRIIVYYVFKEVSATMRFATIVLSMLIVAASSMPMPPPELSRRRFGSVLVGPIAEEAIKTGVAIGGKSVAEAAANTAITHGVLRAAAATVAYPFAVYRIGKAAKEGAFDGFGGEKTAIGEAWKVTKHYLGLAPPRRPSLEDIDKLVEHSRSSASGLVGPTTKSPEKPSKASLEKWVLSCKASLGSFLQRNNER</sequence>
<organism evidence="3 4">
    <name type="scientific">Purpureocillium lilacinum</name>
    <name type="common">Paecilomyces lilacinus</name>
    <dbReference type="NCBI Taxonomy" id="33203"/>
    <lineage>
        <taxon>Eukaryota</taxon>
        <taxon>Fungi</taxon>
        <taxon>Dikarya</taxon>
        <taxon>Ascomycota</taxon>
        <taxon>Pezizomycotina</taxon>
        <taxon>Sordariomycetes</taxon>
        <taxon>Hypocreomycetidae</taxon>
        <taxon>Hypocreales</taxon>
        <taxon>Ophiocordycipitaceae</taxon>
        <taxon>Purpureocillium</taxon>
    </lineage>
</organism>
<dbReference type="Pfam" id="PF00596">
    <property type="entry name" value="Aldolase_II"/>
    <property type="match status" value="1"/>
</dbReference>
<evidence type="ECO:0000313" key="3">
    <source>
        <dbReference type="EMBL" id="PWI65693.1"/>
    </source>
</evidence>
<proteinExistence type="predicted"/>
<dbReference type="PANTHER" id="PTHR10672">
    <property type="entry name" value="ADDUCIN"/>
    <property type="match status" value="1"/>
</dbReference>
<dbReference type="GO" id="GO:0051015">
    <property type="term" value="F:actin filament binding"/>
    <property type="evidence" value="ECO:0007669"/>
    <property type="project" value="TreeGrafter"/>
</dbReference>
<gene>
    <name evidence="3" type="ORF">PCL_06898</name>
</gene>
<dbReference type="SMART" id="SM01007">
    <property type="entry name" value="Aldolase_II"/>
    <property type="match status" value="1"/>
</dbReference>
<dbReference type="AlphaFoldDB" id="A0A2U3DTW0"/>